<dbReference type="Pfam" id="PF00419">
    <property type="entry name" value="Fimbrial"/>
    <property type="match status" value="1"/>
</dbReference>
<proteinExistence type="inferred from homology"/>
<reference evidence="8" key="1">
    <citation type="journal article" date="2022" name="Front. Microbiol.">
        <title>Identification of a novel aminoglycoside O-nucleotidyltransferase AadA33 in Providencia vermicola.</title>
        <authorList>
            <person name="Feng C."/>
            <person name="Gao M."/>
            <person name="Jiang W."/>
            <person name="Shi W."/>
            <person name="Li A."/>
            <person name="Liu S."/>
            <person name="Zhang L."/>
            <person name="Zhang X."/>
            <person name="Li Q."/>
            <person name="Lin H."/>
            <person name="Lu J."/>
            <person name="Li K."/>
            <person name="Zhang H."/>
            <person name="Hu Y."/>
            <person name="Bao Q."/>
            <person name="Lin X."/>
        </authorList>
    </citation>
    <scope>NUCLEOTIDE SEQUENCE</scope>
    <source>
        <strain evidence="8">P13</strain>
    </source>
</reference>
<dbReference type="Gene3D" id="2.60.40.1090">
    <property type="entry name" value="Fimbrial-type adhesion domain"/>
    <property type="match status" value="1"/>
</dbReference>
<evidence type="ECO:0000256" key="3">
    <source>
        <dbReference type="ARBA" id="ARBA00022729"/>
    </source>
</evidence>
<evidence type="ECO:0000256" key="4">
    <source>
        <dbReference type="ARBA" id="ARBA00023263"/>
    </source>
</evidence>
<dbReference type="InterPro" id="IPR000259">
    <property type="entry name" value="Adhesion_dom_fimbrial"/>
</dbReference>
<dbReference type="Proteomes" id="UP001057142">
    <property type="component" value="Chromosome"/>
</dbReference>
<accession>A0AAX3S7D7</accession>
<reference evidence="9" key="2">
    <citation type="submission" date="2023-01" db="EMBL/GenBank/DDBJ databases">
        <title>The prevalence of carbapenem-resistant bacteria in aquaculture in China and the genetic diversity of carbapenem-resistant genes.</title>
        <authorList>
            <person name="Wen R."/>
        </authorList>
    </citation>
    <scope>NUCLEOTIDE SEQUENCE</scope>
    <source>
        <strain evidence="9">PVA41-chromosome</strain>
    </source>
</reference>
<protein>
    <submittedName>
        <fullName evidence="9">Fimbrial protein</fullName>
    </submittedName>
</protein>
<gene>
    <name evidence="8" type="ORF">M5J11_15745</name>
    <name evidence="9" type="ORF">PG365_09155</name>
</gene>
<dbReference type="InterPro" id="IPR008966">
    <property type="entry name" value="Adhesion_dom_sf"/>
</dbReference>
<keyword evidence="4" id="KW-0281">Fimbrium</keyword>
<dbReference type="AlphaFoldDB" id="A0AAX3S7D7"/>
<evidence type="ECO:0000256" key="2">
    <source>
        <dbReference type="ARBA" id="ARBA00006671"/>
    </source>
</evidence>
<dbReference type="RefSeq" id="WP_251464222.1">
    <property type="nucleotide sequence ID" value="NZ_CP097327.1"/>
</dbReference>
<evidence type="ECO:0000313" key="9">
    <source>
        <dbReference type="EMBL" id="WFC08500.1"/>
    </source>
</evidence>
<dbReference type="GO" id="GO:0009289">
    <property type="term" value="C:pilus"/>
    <property type="evidence" value="ECO:0007669"/>
    <property type="project" value="UniProtKB-SubCell"/>
</dbReference>
<evidence type="ECO:0000256" key="5">
    <source>
        <dbReference type="SAM" id="SignalP"/>
    </source>
</evidence>
<dbReference type="EMBL" id="CP097327">
    <property type="protein sequence ID" value="USB36246.1"/>
    <property type="molecule type" value="Genomic_DNA"/>
</dbReference>
<dbReference type="SUPFAM" id="SSF49401">
    <property type="entry name" value="Bacterial adhesins"/>
    <property type="match status" value="1"/>
</dbReference>
<dbReference type="PANTHER" id="PTHR33420">
    <property type="entry name" value="FIMBRIAL SUBUNIT ELFA-RELATED"/>
    <property type="match status" value="1"/>
</dbReference>
<evidence type="ECO:0000313" key="10">
    <source>
        <dbReference type="Proteomes" id="UP001057142"/>
    </source>
</evidence>
<feature type="chain" id="PRO_5043589946" evidence="5">
    <location>
        <begin position="23"/>
        <end position="323"/>
    </location>
</feature>
<dbReference type="Pfam" id="PF22003">
    <property type="entry name" value="MrkDrd"/>
    <property type="match status" value="1"/>
</dbReference>
<organism evidence="9 11">
    <name type="scientific">Providencia vermicola</name>
    <dbReference type="NCBI Taxonomy" id="333965"/>
    <lineage>
        <taxon>Bacteria</taxon>
        <taxon>Pseudomonadati</taxon>
        <taxon>Pseudomonadota</taxon>
        <taxon>Gammaproteobacteria</taxon>
        <taxon>Enterobacterales</taxon>
        <taxon>Morganellaceae</taxon>
        <taxon>Providencia</taxon>
    </lineage>
</organism>
<dbReference type="EMBL" id="CP116222">
    <property type="protein sequence ID" value="WFC08500.1"/>
    <property type="molecule type" value="Genomic_DNA"/>
</dbReference>
<feature type="domain" description="MrkD-like receptor binding" evidence="7">
    <location>
        <begin position="38"/>
        <end position="165"/>
    </location>
</feature>
<dbReference type="Gene3D" id="2.60.40.3310">
    <property type="match status" value="1"/>
</dbReference>
<feature type="domain" description="Fimbrial-type adhesion" evidence="6">
    <location>
        <begin position="187"/>
        <end position="322"/>
    </location>
</feature>
<dbReference type="InterPro" id="IPR054160">
    <property type="entry name" value="MrkD_recept-bd"/>
</dbReference>
<evidence type="ECO:0000259" key="7">
    <source>
        <dbReference type="Pfam" id="PF22003"/>
    </source>
</evidence>
<dbReference type="Proteomes" id="UP001222403">
    <property type="component" value="Chromosome"/>
</dbReference>
<sequence length="323" mass="36162">MMTFIFRSLCFYYILMVHTAHASQCQYVANFTPHHTILSLGSIMVPHRLAVGSVIRELTVNEIDNYPIMVECPSPASAQWGNSLFTLSSEHDNTLYQTNIDGIGLRFIPLEQTFGRDRLPLVNQSPYSCHTSNYRYRYCGSALKGLRIQLIKTKSIVGSGELSTDQLIEASIGNLPVQSYRFVNTKIMTPSCEFVEKHKRVKMNKVKQRQFQGIGSHSTPVPFYLTLNCSGKTSVGIILRGRSSHYADNSVIALDKRPDSAQGIGLRIRFQGEALPLNQIFQLGTSFNREAYAVYFDAQYVQTQASVRAGKANATATLQIVYP</sequence>
<feature type="signal peptide" evidence="5">
    <location>
        <begin position="1"/>
        <end position="22"/>
    </location>
</feature>
<evidence type="ECO:0000259" key="6">
    <source>
        <dbReference type="Pfam" id="PF00419"/>
    </source>
</evidence>
<evidence type="ECO:0000256" key="1">
    <source>
        <dbReference type="ARBA" id="ARBA00004561"/>
    </source>
</evidence>
<keyword evidence="10" id="KW-1185">Reference proteome</keyword>
<dbReference type="GO" id="GO:0043709">
    <property type="term" value="P:cell adhesion involved in single-species biofilm formation"/>
    <property type="evidence" value="ECO:0007669"/>
    <property type="project" value="TreeGrafter"/>
</dbReference>
<comment type="similarity">
    <text evidence="2">Belongs to the fimbrial protein family.</text>
</comment>
<name>A0AAX3S7D7_9GAMM</name>
<keyword evidence="3 5" id="KW-0732">Signal</keyword>
<dbReference type="InterPro" id="IPR036937">
    <property type="entry name" value="Adhesion_dom_fimbrial_sf"/>
</dbReference>
<dbReference type="InterPro" id="IPR050263">
    <property type="entry name" value="Bact_Fimbrial_Adh_Pro"/>
</dbReference>
<dbReference type="PANTHER" id="PTHR33420:SF3">
    <property type="entry name" value="FIMBRIAL SUBUNIT ELFA"/>
    <property type="match status" value="1"/>
</dbReference>
<comment type="subcellular location">
    <subcellularLocation>
        <location evidence="1">Fimbrium</location>
    </subcellularLocation>
</comment>
<evidence type="ECO:0000313" key="11">
    <source>
        <dbReference type="Proteomes" id="UP001222403"/>
    </source>
</evidence>
<evidence type="ECO:0000313" key="8">
    <source>
        <dbReference type="EMBL" id="USB36246.1"/>
    </source>
</evidence>